<dbReference type="Pfam" id="PF12704">
    <property type="entry name" value="MacB_PCD"/>
    <property type="match status" value="1"/>
</dbReference>
<protein>
    <submittedName>
        <fullName evidence="10">Lipoprotein releasing system transmembrane protein</fullName>
    </submittedName>
</protein>
<keyword evidence="6 7" id="KW-0472">Membrane</keyword>
<keyword evidence="3" id="KW-1003">Cell membrane</keyword>
<evidence type="ECO:0000256" key="3">
    <source>
        <dbReference type="ARBA" id="ARBA00022475"/>
    </source>
</evidence>
<dbReference type="Pfam" id="PF02687">
    <property type="entry name" value="FtsX"/>
    <property type="match status" value="1"/>
</dbReference>
<evidence type="ECO:0000259" key="9">
    <source>
        <dbReference type="Pfam" id="PF12704"/>
    </source>
</evidence>
<organism evidence="10">
    <name type="scientific">uncultured Flavobacteriia bacterium</name>
    <dbReference type="NCBI Taxonomy" id="212695"/>
    <lineage>
        <taxon>Bacteria</taxon>
        <taxon>Pseudomonadati</taxon>
        <taxon>Bacteroidota</taxon>
        <taxon>Flavobacteriia</taxon>
        <taxon>environmental samples</taxon>
    </lineage>
</organism>
<gene>
    <name evidence="10" type="ORF">VIS_S3CKB90012</name>
</gene>
<dbReference type="GO" id="GO:0044874">
    <property type="term" value="P:lipoprotein localization to outer membrane"/>
    <property type="evidence" value="ECO:0007669"/>
    <property type="project" value="TreeGrafter"/>
</dbReference>
<accession>H6RGG6</accession>
<comment type="similarity">
    <text evidence="2">Belongs to the ABC-4 integral membrane protein family. LolC/E subfamily.</text>
</comment>
<dbReference type="InterPro" id="IPR025857">
    <property type="entry name" value="MacB_PCD"/>
</dbReference>
<dbReference type="PANTHER" id="PTHR30489">
    <property type="entry name" value="LIPOPROTEIN-RELEASING SYSTEM TRANSMEMBRANE PROTEIN LOLE"/>
    <property type="match status" value="1"/>
</dbReference>
<reference evidence="10" key="1">
    <citation type="journal article" date="2012" name="Environ. Microbiol.">
        <title>Genomic content of uncultured Bacteroidetes from contrasting oceanic provinces in the North Atlantic Ocean.</title>
        <authorList>
            <person name="Gomez-Pereira P.R."/>
            <person name="Schuler M."/>
            <person name="Fuchs B.M."/>
            <person name="Bennke C."/>
            <person name="Teeling H."/>
            <person name="Waldmann J."/>
            <person name="Richter M."/>
            <person name="Barbe V."/>
            <person name="Bataille E."/>
            <person name="Glockner F.O."/>
            <person name="Amann R."/>
        </authorList>
    </citation>
    <scope>NUCLEOTIDE SEQUENCE</scope>
</reference>
<feature type="transmembrane region" description="Helical" evidence="7">
    <location>
        <begin position="323"/>
        <end position="348"/>
    </location>
</feature>
<dbReference type="EMBL" id="FO117599">
    <property type="protein sequence ID" value="CCG00127.1"/>
    <property type="molecule type" value="Genomic_DNA"/>
</dbReference>
<evidence type="ECO:0000313" key="10">
    <source>
        <dbReference type="EMBL" id="CCG00127.1"/>
    </source>
</evidence>
<feature type="domain" description="ABC3 transporter permease C-terminal" evidence="8">
    <location>
        <begin position="279"/>
        <end position="399"/>
    </location>
</feature>
<evidence type="ECO:0000256" key="5">
    <source>
        <dbReference type="ARBA" id="ARBA00022989"/>
    </source>
</evidence>
<evidence type="ECO:0000256" key="6">
    <source>
        <dbReference type="ARBA" id="ARBA00023136"/>
    </source>
</evidence>
<feature type="transmembrane region" description="Helical" evidence="7">
    <location>
        <begin position="375"/>
        <end position="398"/>
    </location>
</feature>
<dbReference type="InterPro" id="IPR003838">
    <property type="entry name" value="ABC3_permease_C"/>
</dbReference>
<feature type="domain" description="MacB-like periplasmic core" evidence="9">
    <location>
        <begin position="25"/>
        <end position="241"/>
    </location>
</feature>
<feature type="transmembrane region" description="Helical" evidence="7">
    <location>
        <begin position="20"/>
        <end position="46"/>
    </location>
</feature>
<evidence type="ECO:0000256" key="4">
    <source>
        <dbReference type="ARBA" id="ARBA00022692"/>
    </source>
</evidence>
<keyword evidence="5 7" id="KW-1133">Transmembrane helix</keyword>
<dbReference type="AlphaFoldDB" id="H6RGG6"/>
<evidence type="ECO:0000256" key="1">
    <source>
        <dbReference type="ARBA" id="ARBA00004651"/>
    </source>
</evidence>
<evidence type="ECO:0000259" key="8">
    <source>
        <dbReference type="Pfam" id="PF02687"/>
    </source>
</evidence>
<sequence length="402" mass="43675">MRLPFRLARRYLFQPKSRKLVHVISGISMFVIAAVTMSMITILSAFNGIEDLVKDLFGTLDADLAAVPISGEVLPNELGEIIGKYPGVAVYSAVIESEAIIRGNGVTQICSVLGVDAQYGDVSQIDSAIVEGIWGRSFENSQCACLGYGIRSEMGIRSDSTYPPRMSLGAPVRGKKLSRHRENAFRTLPALACGTFSINADLDTRYILAPLEFARELFDRPNEVSRFEIRVDEGVSAARLATDENFIAALGDNVHLRTREEKHRFITQTNQAEKLATFVILSFILVVAAFNILASLTMLLIDKRQDLEVFKAMGMNNRALERTFSLQGLAINVLGGVIGTVLGIALVIGQDAFGWLTLEGSVVPSYPVRLAATDIFGTLAVVIGIGGLGSAAMVKFLIRRLS</sequence>
<evidence type="ECO:0000256" key="2">
    <source>
        <dbReference type="ARBA" id="ARBA00005236"/>
    </source>
</evidence>
<evidence type="ECO:0000256" key="7">
    <source>
        <dbReference type="SAM" id="Phobius"/>
    </source>
</evidence>
<proteinExistence type="inferred from homology"/>
<comment type="subcellular location">
    <subcellularLocation>
        <location evidence="1">Cell membrane</location>
        <topology evidence="1">Multi-pass membrane protein</topology>
    </subcellularLocation>
</comment>
<keyword evidence="10" id="KW-0449">Lipoprotein</keyword>
<name>H6RGG6_9BACT</name>
<dbReference type="GO" id="GO:0098797">
    <property type="term" value="C:plasma membrane protein complex"/>
    <property type="evidence" value="ECO:0007669"/>
    <property type="project" value="TreeGrafter"/>
</dbReference>
<dbReference type="PANTHER" id="PTHR30489:SF0">
    <property type="entry name" value="LIPOPROTEIN-RELEASING SYSTEM TRANSMEMBRANE PROTEIN LOLE"/>
    <property type="match status" value="1"/>
</dbReference>
<feature type="transmembrane region" description="Helical" evidence="7">
    <location>
        <begin position="275"/>
        <end position="302"/>
    </location>
</feature>
<dbReference type="InterPro" id="IPR051447">
    <property type="entry name" value="Lipoprotein-release_system"/>
</dbReference>
<keyword evidence="4 7" id="KW-0812">Transmembrane</keyword>
<reference evidence="10" key="2">
    <citation type="submission" date="2012-02" db="EMBL/GenBank/DDBJ databases">
        <authorList>
            <person name="Genoscope - CEA"/>
        </authorList>
    </citation>
    <scope>NUCLEOTIDE SEQUENCE</scope>
</reference>